<evidence type="ECO:0000313" key="2">
    <source>
        <dbReference type="EMBL" id="KAF6392693.1"/>
    </source>
</evidence>
<feature type="region of interest" description="Disordered" evidence="1">
    <location>
        <begin position="23"/>
        <end position="44"/>
    </location>
</feature>
<keyword evidence="3" id="KW-1185">Reference proteome</keyword>
<evidence type="ECO:0000256" key="1">
    <source>
        <dbReference type="SAM" id="MobiDB-lite"/>
    </source>
</evidence>
<comment type="caution">
    <text evidence="2">The sequence shown here is derived from an EMBL/GenBank/DDBJ whole genome shotgun (WGS) entry which is preliminary data.</text>
</comment>
<organism evidence="2 3">
    <name type="scientific">Pipistrellus kuhlii</name>
    <name type="common">Kuhl's pipistrelle</name>
    <dbReference type="NCBI Taxonomy" id="59472"/>
    <lineage>
        <taxon>Eukaryota</taxon>
        <taxon>Metazoa</taxon>
        <taxon>Chordata</taxon>
        <taxon>Craniata</taxon>
        <taxon>Vertebrata</taxon>
        <taxon>Euteleostomi</taxon>
        <taxon>Mammalia</taxon>
        <taxon>Eutheria</taxon>
        <taxon>Laurasiatheria</taxon>
        <taxon>Chiroptera</taxon>
        <taxon>Yangochiroptera</taxon>
        <taxon>Vespertilionidae</taxon>
        <taxon>Pipistrellus</taxon>
    </lineage>
</organism>
<dbReference type="Proteomes" id="UP000558488">
    <property type="component" value="Unassembled WGS sequence"/>
</dbReference>
<dbReference type="EMBL" id="JACAGB010000001">
    <property type="protein sequence ID" value="KAF6392693.1"/>
    <property type="molecule type" value="Genomic_DNA"/>
</dbReference>
<gene>
    <name evidence="2" type="ORF">mPipKuh1_007872</name>
</gene>
<proteinExistence type="predicted"/>
<evidence type="ECO:0000313" key="3">
    <source>
        <dbReference type="Proteomes" id="UP000558488"/>
    </source>
</evidence>
<sequence>MGWSGTHVCHFFNREGDYLCGGRPKGQGAPAPHQIPNPGSQSWEKKSLWEVRNRGCENQCRLGLSNTEAAEVLAVPLKGLHHKLNFQGPTSSELQHQGKALGNTDTYEEELLGSFLPVRGAHIDRGSYAGTITG</sequence>
<accession>A0A7J8B1K1</accession>
<reference evidence="2 3" key="1">
    <citation type="journal article" date="2020" name="Nature">
        <title>Six reference-quality genomes reveal evolution of bat adaptations.</title>
        <authorList>
            <person name="Jebb D."/>
            <person name="Huang Z."/>
            <person name="Pippel M."/>
            <person name="Hughes G.M."/>
            <person name="Lavrichenko K."/>
            <person name="Devanna P."/>
            <person name="Winkler S."/>
            <person name="Jermiin L.S."/>
            <person name="Skirmuntt E.C."/>
            <person name="Katzourakis A."/>
            <person name="Burkitt-Gray L."/>
            <person name="Ray D.A."/>
            <person name="Sullivan K.A.M."/>
            <person name="Roscito J.G."/>
            <person name="Kirilenko B.M."/>
            <person name="Davalos L.M."/>
            <person name="Corthals A.P."/>
            <person name="Power M.L."/>
            <person name="Jones G."/>
            <person name="Ransome R.D."/>
            <person name="Dechmann D.K.N."/>
            <person name="Locatelli A.G."/>
            <person name="Puechmaille S.J."/>
            <person name="Fedrigo O."/>
            <person name="Jarvis E.D."/>
            <person name="Hiller M."/>
            <person name="Vernes S.C."/>
            <person name="Myers E.W."/>
            <person name="Teeling E.C."/>
        </authorList>
    </citation>
    <scope>NUCLEOTIDE SEQUENCE [LARGE SCALE GENOMIC DNA]</scope>
    <source>
        <strain evidence="2">MPipKuh1</strain>
        <tissue evidence="2">Flight muscle</tissue>
    </source>
</reference>
<dbReference type="AlphaFoldDB" id="A0A7J8B1K1"/>
<protein>
    <submittedName>
        <fullName evidence="2">Uncharacterized protein</fullName>
    </submittedName>
</protein>
<name>A0A7J8B1K1_PIPKU</name>